<name>A0ABR8G152_9NOSO</name>
<sequence>MTNEELQQIVKSNARAIQGILDAMAEERQENRERNDKIDTTISRMEDAILRLTTLNEGIVNLLSSLD</sequence>
<dbReference type="Proteomes" id="UP000603457">
    <property type="component" value="Unassembled WGS sequence"/>
</dbReference>
<proteinExistence type="predicted"/>
<evidence type="ECO:0000313" key="1">
    <source>
        <dbReference type="EMBL" id="MBD2596948.1"/>
    </source>
</evidence>
<dbReference type="EMBL" id="JACJTB010000034">
    <property type="protein sequence ID" value="MBD2596948.1"/>
    <property type="molecule type" value="Genomic_DNA"/>
</dbReference>
<organism evidence="1 2">
    <name type="scientific">Nostoc spongiaeforme FACHB-130</name>
    <dbReference type="NCBI Taxonomy" id="1357510"/>
    <lineage>
        <taxon>Bacteria</taxon>
        <taxon>Bacillati</taxon>
        <taxon>Cyanobacteriota</taxon>
        <taxon>Cyanophyceae</taxon>
        <taxon>Nostocales</taxon>
        <taxon>Nostocaceae</taxon>
        <taxon>Nostoc</taxon>
    </lineage>
</organism>
<reference evidence="1 2" key="1">
    <citation type="journal article" date="2020" name="ISME J.">
        <title>Comparative genomics reveals insights into cyanobacterial evolution and habitat adaptation.</title>
        <authorList>
            <person name="Chen M.Y."/>
            <person name="Teng W.K."/>
            <person name="Zhao L."/>
            <person name="Hu C.X."/>
            <person name="Zhou Y.K."/>
            <person name="Han B.P."/>
            <person name="Song L.R."/>
            <person name="Shu W.S."/>
        </authorList>
    </citation>
    <scope>NUCLEOTIDE SEQUENCE [LARGE SCALE GENOMIC DNA]</scope>
    <source>
        <strain evidence="1 2">FACHB-130</strain>
    </source>
</reference>
<evidence type="ECO:0000313" key="2">
    <source>
        <dbReference type="Proteomes" id="UP000603457"/>
    </source>
</evidence>
<comment type="caution">
    <text evidence="1">The sequence shown here is derived from an EMBL/GenBank/DDBJ whole genome shotgun (WGS) entry which is preliminary data.</text>
</comment>
<accession>A0ABR8G152</accession>
<dbReference type="RefSeq" id="WP_190969647.1">
    <property type="nucleotide sequence ID" value="NZ_JACJTB010000034.1"/>
</dbReference>
<keyword evidence="2" id="KW-1185">Reference proteome</keyword>
<protein>
    <submittedName>
        <fullName evidence="1">Uncharacterized protein</fullName>
    </submittedName>
</protein>
<gene>
    <name evidence="1" type="ORF">H6G74_21820</name>
</gene>